<protein>
    <submittedName>
        <fullName evidence="1">Uncharacterized protein</fullName>
    </submittedName>
</protein>
<keyword evidence="2" id="KW-1185">Reference proteome</keyword>
<evidence type="ECO:0000313" key="2">
    <source>
        <dbReference type="Proteomes" id="UP000007463"/>
    </source>
</evidence>
<accession>F2IGS7</accession>
<dbReference type="EMBL" id="CP002542">
    <property type="protein sequence ID" value="AEA43694.1"/>
    <property type="molecule type" value="Genomic_DNA"/>
</dbReference>
<dbReference type="RefSeq" id="WP_013686465.1">
    <property type="nucleotide sequence ID" value="NC_015321.1"/>
</dbReference>
<proteinExistence type="predicted"/>
<dbReference type="eggNOG" id="ENOG5032MYA">
    <property type="taxonomic scope" value="Bacteria"/>
</dbReference>
<gene>
    <name evidence="1" type="ordered locus">Fluta_1702</name>
</gene>
<dbReference type="Proteomes" id="UP000007463">
    <property type="component" value="Chromosome"/>
</dbReference>
<dbReference type="KEGG" id="fte:Fluta_1702"/>
<dbReference type="AlphaFoldDB" id="F2IGS7"/>
<dbReference type="OrthoDB" id="7053885at2"/>
<evidence type="ECO:0000313" key="1">
    <source>
        <dbReference type="EMBL" id="AEA43694.1"/>
    </source>
</evidence>
<reference evidence="1 2" key="1">
    <citation type="journal article" date="2011" name="Stand. Genomic Sci.">
        <title>Complete genome sequence of the gliding freshwater bacterium Fluviicola taffensis type strain (RW262).</title>
        <authorList>
            <person name="Woyke T."/>
            <person name="Chertkov O."/>
            <person name="Lapidus A."/>
            <person name="Nolan M."/>
            <person name="Lucas S."/>
            <person name="Del Rio T.G."/>
            <person name="Tice H."/>
            <person name="Cheng J.F."/>
            <person name="Tapia R."/>
            <person name="Han C."/>
            <person name="Goodwin L."/>
            <person name="Pitluck S."/>
            <person name="Liolios K."/>
            <person name="Pagani I."/>
            <person name="Ivanova N."/>
            <person name="Huntemann M."/>
            <person name="Mavromatis K."/>
            <person name="Mikhailova N."/>
            <person name="Pati A."/>
            <person name="Chen A."/>
            <person name="Palaniappan K."/>
            <person name="Land M."/>
            <person name="Hauser L."/>
            <person name="Brambilla E.M."/>
            <person name="Rohde M."/>
            <person name="Mwirichia R."/>
            <person name="Sikorski J."/>
            <person name="Tindall B.J."/>
            <person name="Goker M."/>
            <person name="Bristow J."/>
            <person name="Eisen J.A."/>
            <person name="Markowitz V."/>
            <person name="Hugenholtz P."/>
            <person name="Klenk H.P."/>
            <person name="Kyrpides N.C."/>
        </authorList>
    </citation>
    <scope>NUCLEOTIDE SEQUENCE [LARGE SCALE GENOMIC DNA]</scope>
    <source>
        <strain evidence="2">DSM 16823 / RW262 / RW262</strain>
    </source>
</reference>
<organism evidence="1 2">
    <name type="scientific">Fluviicola taffensis (strain DSM 16823 / NCIMB 13979 / RW262)</name>
    <dbReference type="NCBI Taxonomy" id="755732"/>
    <lineage>
        <taxon>Bacteria</taxon>
        <taxon>Pseudomonadati</taxon>
        <taxon>Bacteroidota</taxon>
        <taxon>Flavobacteriia</taxon>
        <taxon>Flavobacteriales</taxon>
        <taxon>Crocinitomicaceae</taxon>
        <taxon>Fluviicola</taxon>
    </lineage>
</organism>
<reference evidence="2" key="2">
    <citation type="submission" date="2011-02" db="EMBL/GenBank/DDBJ databases">
        <title>The complete genome of Fluviicola taffensis DSM 16823.</title>
        <authorList>
            <consortium name="US DOE Joint Genome Institute (JGI-PGF)"/>
            <person name="Lucas S."/>
            <person name="Copeland A."/>
            <person name="Lapidus A."/>
            <person name="Bruce D."/>
            <person name="Goodwin L."/>
            <person name="Pitluck S."/>
            <person name="Kyrpides N."/>
            <person name="Mavromatis K."/>
            <person name="Ivanova N."/>
            <person name="Mikhailova N."/>
            <person name="Pagani I."/>
            <person name="Chertkov O."/>
            <person name="Detter J.C."/>
            <person name="Han C."/>
            <person name="Tapia R."/>
            <person name="Land M."/>
            <person name="Hauser L."/>
            <person name="Markowitz V."/>
            <person name="Cheng J.-F."/>
            <person name="Hugenholtz P."/>
            <person name="Woyke T."/>
            <person name="Wu D."/>
            <person name="Tindall B."/>
            <person name="Pomrenke H.G."/>
            <person name="Brambilla E."/>
            <person name="Klenk H.-P."/>
            <person name="Eisen J.A."/>
        </authorList>
    </citation>
    <scope>NUCLEOTIDE SEQUENCE [LARGE SCALE GENOMIC DNA]</scope>
    <source>
        <strain evidence="2">DSM 16823 / RW262 / RW262</strain>
    </source>
</reference>
<dbReference type="STRING" id="755732.Fluta_1702"/>
<name>F2IGS7_FLUTR</name>
<sequence length="440" mass="51324">MNRHLNIFHTYTKVNREQQLENDLTRALAICLQEDSVFFNTVLKEILDKKSYESLFTDISGETKISIEIQKNVESLEAFNKLYAISITGLEMSTIKFAQQPRSNEIKEHITDLTVLARDIAILVEVKPDDSDCTWQLAQQAYKAIENAKIDFDKVIPVDLNWKQLMALAVQVSNFNRASGNNNRFLNDFIQFIREHNYKWLPVAQFSSLINSMSKESAYRLRMNSALSSISETHEILEYYGRIGLKLNLGWAQEIVFNFDNYNENDAALFFGFWPGNTKGQGTRMFQAIANKTWRPPNTIELQSHFFQVEWGYEIKFCHFNAHISNLVFDDSKVKPGKQILSKHTHDKYSGKYDREYWPNLEAFLDEYLIETFDWRNALGWNTNFVNTGRNYLTLSIGYQIETIVPVSYLQQIDTSQDDLSKLTDLIIEMKSKYERLFED</sequence>
<dbReference type="HOGENOM" id="CLU_622216_0_0_10"/>